<evidence type="ECO:0000256" key="6">
    <source>
        <dbReference type="ARBA" id="ARBA00023157"/>
    </source>
</evidence>
<dbReference type="AlphaFoldDB" id="A0A482X0J0"/>
<evidence type="ECO:0000256" key="7">
    <source>
        <dbReference type="ARBA" id="ARBA00023180"/>
    </source>
</evidence>
<feature type="compositionally biased region" description="Low complexity" evidence="9">
    <location>
        <begin position="362"/>
        <end position="385"/>
    </location>
</feature>
<keyword evidence="2 10" id="KW-0812">Transmembrane</keyword>
<dbReference type="Gene3D" id="4.10.400.10">
    <property type="entry name" value="Low-density Lipoprotein Receptor"/>
    <property type="match status" value="1"/>
</dbReference>
<dbReference type="SMART" id="SM00765">
    <property type="entry name" value="MANEC"/>
    <property type="match status" value="1"/>
</dbReference>
<feature type="region of interest" description="Disordered" evidence="9">
    <location>
        <begin position="617"/>
        <end position="641"/>
    </location>
</feature>
<keyword evidence="6" id="KW-1015">Disulfide bond</keyword>
<feature type="compositionally biased region" description="Low complexity" evidence="9">
    <location>
        <begin position="307"/>
        <end position="317"/>
    </location>
</feature>
<feature type="compositionally biased region" description="Polar residues" evidence="9">
    <location>
        <begin position="346"/>
        <end position="359"/>
    </location>
</feature>
<evidence type="ECO:0000256" key="8">
    <source>
        <dbReference type="PROSITE-ProRule" id="PRU00124"/>
    </source>
</evidence>
<feature type="compositionally biased region" description="Polar residues" evidence="9">
    <location>
        <begin position="286"/>
        <end position="297"/>
    </location>
</feature>
<dbReference type="FunCoup" id="A0A482X0J0">
    <property type="interactions" value="12"/>
</dbReference>
<dbReference type="PROSITE" id="PS50068">
    <property type="entry name" value="LDLRA_2"/>
    <property type="match status" value="1"/>
</dbReference>
<organism evidence="13 14">
    <name type="scientific">Laodelphax striatellus</name>
    <name type="common">Small brown planthopper</name>
    <name type="synonym">Delphax striatella</name>
    <dbReference type="NCBI Taxonomy" id="195883"/>
    <lineage>
        <taxon>Eukaryota</taxon>
        <taxon>Metazoa</taxon>
        <taxon>Ecdysozoa</taxon>
        <taxon>Arthropoda</taxon>
        <taxon>Hexapoda</taxon>
        <taxon>Insecta</taxon>
        <taxon>Pterygota</taxon>
        <taxon>Neoptera</taxon>
        <taxon>Paraneoptera</taxon>
        <taxon>Hemiptera</taxon>
        <taxon>Auchenorrhyncha</taxon>
        <taxon>Fulgoroidea</taxon>
        <taxon>Delphacidae</taxon>
        <taxon>Criomorphinae</taxon>
        <taxon>Laodelphax</taxon>
    </lineage>
</organism>
<keyword evidence="5 10" id="KW-0472">Membrane</keyword>
<dbReference type="Pfam" id="PF00057">
    <property type="entry name" value="Ldl_recept_a"/>
    <property type="match status" value="1"/>
</dbReference>
<accession>A0A482X0J0</accession>
<dbReference type="InterPro" id="IPR011106">
    <property type="entry name" value="MANSC_N"/>
</dbReference>
<evidence type="ECO:0000256" key="11">
    <source>
        <dbReference type="SAM" id="SignalP"/>
    </source>
</evidence>
<evidence type="ECO:0000256" key="1">
    <source>
        <dbReference type="ARBA" id="ARBA00004479"/>
    </source>
</evidence>
<comment type="caution">
    <text evidence="8">Lacks conserved residue(s) required for the propagation of feature annotation.</text>
</comment>
<dbReference type="PANTHER" id="PTHR46876">
    <property type="entry name" value="LOW-DENSITY LIPOPROTEIN RECEPTOR-RELATED PROTEIN 11"/>
    <property type="match status" value="1"/>
</dbReference>
<feature type="transmembrane region" description="Helical" evidence="10">
    <location>
        <begin position="694"/>
        <end position="714"/>
    </location>
</feature>
<evidence type="ECO:0000313" key="14">
    <source>
        <dbReference type="Proteomes" id="UP000291343"/>
    </source>
</evidence>
<dbReference type="InParanoid" id="A0A482X0J0"/>
<dbReference type="SMART" id="SM00192">
    <property type="entry name" value="LDLa"/>
    <property type="match status" value="1"/>
</dbReference>
<keyword evidence="3 11" id="KW-0732">Signal</keyword>
<gene>
    <name evidence="13" type="ORF">LSTR_LSTR000888</name>
</gene>
<feature type="region of interest" description="Disordered" evidence="9">
    <location>
        <begin position="286"/>
        <end position="327"/>
    </location>
</feature>
<evidence type="ECO:0000256" key="4">
    <source>
        <dbReference type="ARBA" id="ARBA00022989"/>
    </source>
</evidence>
<dbReference type="SUPFAM" id="SSF57424">
    <property type="entry name" value="LDL receptor-like module"/>
    <property type="match status" value="1"/>
</dbReference>
<comment type="caution">
    <text evidence="13">The sequence shown here is derived from an EMBL/GenBank/DDBJ whole genome shotgun (WGS) entry which is preliminary data.</text>
</comment>
<evidence type="ECO:0000256" key="3">
    <source>
        <dbReference type="ARBA" id="ARBA00022729"/>
    </source>
</evidence>
<sequence length="744" mass="83073">MFNRIGLLISIVCLASRDLLVGSTIHSTDIADNVKANNVQGSLVQQEPNRILAKRHGQITDSFQTCADNFDIHEDQIIRTQDSRALGAKYIDERDVPSRDDCLRLCCETADCDVFVFEERCGPQHDFKCKFTEHHNYTSAFLTANHHQHMTELESQIKLTKHEHELTQLRQPGDVATAIAPTSDITTPSGNKETEQVVPATSNVELPINRRCSRYQFECKGSGECIAIYNACDGIPQCSDASDEGPELGCPALLTTIGPVEKMIVKEPSSPVLNMKPVSSKVLDSVQASPIQQQSENVPIVGKKFKSSSWSQQQPSSYGGLEKQQNPSQMLEYGNQLRQPQQMQQSLVDNPNYPASNINGGAMMQQQMSMMPQQQLQAQLHHSTQNQLHQKQQPMAQSSAAQRDAMQPPTQLVNQAKIYGREGEGLLYHAAAAAQNENMQWPQAANSYQQETPMMPQNHISPFHANNNNNGMSQIFNHKGSGLISQSENNNNQLSESLQNDYNNHYNYIDNSQGFRMFPQMQVQKNWQNSHLQHEMASMDDGMMSSRDEVGQMPAAMAPDYYYEESNLRGKLQQQLMGQRMAQHQSPHNLPVNLEQTKVEKTPPAEVTLDHVNHDLPSSAGQGTVKKDSAHHTLPTSAAPLPTEKPKVAAAVKVQNLDSLNYHRRMEQLTAEISLRETTFDSSKPHVSDRPSGAILSLTMGMCVTGIMIIIVGCRMRTVRRRMRRGGRSSYAHDADFLVNGMYL</sequence>
<dbReference type="PROSITE" id="PS01209">
    <property type="entry name" value="LDLRA_1"/>
    <property type="match status" value="1"/>
</dbReference>
<evidence type="ECO:0000256" key="9">
    <source>
        <dbReference type="SAM" id="MobiDB-lite"/>
    </source>
</evidence>
<comment type="subcellular location">
    <subcellularLocation>
        <location evidence="1">Membrane</location>
        <topology evidence="1">Single-pass type I membrane protein</topology>
    </subcellularLocation>
</comment>
<evidence type="ECO:0000256" key="10">
    <source>
        <dbReference type="SAM" id="Phobius"/>
    </source>
</evidence>
<evidence type="ECO:0000313" key="13">
    <source>
        <dbReference type="EMBL" id="RZF39367.1"/>
    </source>
</evidence>
<name>A0A482X0J0_LAOST</name>
<feature type="compositionally biased region" description="Polar residues" evidence="9">
    <location>
        <begin position="386"/>
        <end position="401"/>
    </location>
</feature>
<dbReference type="InterPro" id="IPR013980">
    <property type="entry name" value="MANSC_dom"/>
</dbReference>
<dbReference type="PROSITE" id="PS50948">
    <property type="entry name" value="PAN"/>
    <property type="match status" value="1"/>
</dbReference>
<reference evidence="13 14" key="1">
    <citation type="journal article" date="2017" name="Gigascience">
        <title>Genome sequence of the small brown planthopper, Laodelphax striatellus.</title>
        <authorList>
            <person name="Zhu J."/>
            <person name="Jiang F."/>
            <person name="Wang X."/>
            <person name="Yang P."/>
            <person name="Bao Y."/>
            <person name="Zhao W."/>
            <person name="Wang W."/>
            <person name="Lu H."/>
            <person name="Wang Q."/>
            <person name="Cui N."/>
            <person name="Li J."/>
            <person name="Chen X."/>
            <person name="Luo L."/>
            <person name="Yu J."/>
            <person name="Kang L."/>
            <person name="Cui F."/>
        </authorList>
    </citation>
    <scope>NUCLEOTIDE SEQUENCE [LARGE SCALE GENOMIC DNA]</scope>
    <source>
        <strain evidence="13">Lst14</strain>
    </source>
</reference>
<feature type="signal peptide" evidence="11">
    <location>
        <begin position="1"/>
        <end position="22"/>
    </location>
</feature>
<keyword evidence="4 10" id="KW-1133">Transmembrane helix</keyword>
<dbReference type="OrthoDB" id="10037294at2759"/>
<dbReference type="Pfam" id="PF07502">
    <property type="entry name" value="MANEC"/>
    <property type="match status" value="1"/>
</dbReference>
<feature type="region of interest" description="Disordered" evidence="9">
    <location>
        <begin position="339"/>
        <end position="408"/>
    </location>
</feature>
<dbReference type="PANTHER" id="PTHR46876:SF1">
    <property type="entry name" value="LOW-DENSITY LIPOPROTEIN RECEPTOR-RELATED PROTEIN 11"/>
    <property type="match status" value="1"/>
</dbReference>
<feature type="chain" id="PRO_5019716825" description="Apple domain-containing protein" evidence="11">
    <location>
        <begin position="23"/>
        <end position="744"/>
    </location>
</feature>
<evidence type="ECO:0000256" key="2">
    <source>
        <dbReference type="ARBA" id="ARBA00022692"/>
    </source>
</evidence>
<keyword evidence="14" id="KW-1185">Reference proteome</keyword>
<protein>
    <recommendedName>
        <fullName evidence="12">Apple domain-containing protein</fullName>
    </recommendedName>
</protein>
<dbReference type="Proteomes" id="UP000291343">
    <property type="component" value="Unassembled WGS sequence"/>
</dbReference>
<evidence type="ECO:0000259" key="12">
    <source>
        <dbReference type="PROSITE" id="PS50948"/>
    </source>
</evidence>
<dbReference type="GO" id="GO:0016020">
    <property type="term" value="C:membrane"/>
    <property type="evidence" value="ECO:0007669"/>
    <property type="project" value="UniProtKB-SubCell"/>
</dbReference>
<dbReference type="SMR" id="A0A482X0J0"/>
<dbReference type="EMBL" id="QKKF02019844">
    <property type="protein sequence ID" value="RZF39367.1"/>
    <property type="molecule type" value="Genomic_DNA"/>
</dbReference>
<proteinExistence type="predicted"/>
<dbReference type="InterPro" id="IPR002172">
    <property type="entry name" value="LDrepeatLR_classA_rpt"/>
</dbReference>
<keyword evidence="7" id="KW-0325">Glycoprotein</keyword>
<dbReference type="InterPro" id="IPR036055">
    <property type="entry name" value="LDL_receptor-like_sf"/>
</dbReference>
<dbReference type="CDD" id="cd00112">
    <property type="entry name" value="LDLa"/>
    <property type="match status" value="1"/>
</dbReference>
<evidence type="ECO:0000256" key="5">
    <source>
        <dbReference type="ARBA" id="ARBA00023136"/>
    </source>
</evidence>
<dbReference type="InterPro" id="IPR023415">
    <property type="entry name" value="LDLR_class-A_CS"/>
</dbReference>
<dbReference type="InterPro" id="IPR003609">
    <property type="entry name" value="Pan_app"/>
</dbReference>
<feature type="domain" description="Apple" evidence="12">
    <location>
        <begin position="66"/>
        <end position="155"/>
    </location>
</feature>